<feature type="region of interest" description="Disordered" evidence="1">
    <location>
        <begin position="186"/>
        <end position="212"/>
    </location>
</feature>
<organism evidence="2">
    <name type="scientific">Nothobranchius rachovii</name>
    <name type="common">bluefin notho</name>
    <dbReference type="NCBI Taxonomy" id="451742"/>
    <lineage>
        <taxon>Eukaryota</taxon>
        <taxon>Metazoa</taxon>
        <taxon>Chordata</taxon>
        <taxon>Craniata</taxon>
        <taxon>Vertebrata</taxon>
        <taxon>Euteleostomi</taxon>
        <taxon>Actinopterygii</taxon>
        <taxon>Neopterygii</taxon>
        <taxon>Teleostei</taxon>
        <taxon>Neoteleostei</taxon>
        <taxon>Acanthomorphata</taxon>
        <taxon>Ovalentaria</taxon>
        <taxon>Atherinomorphae</taxon>
        <taxon>Cyprinodontiformes</taxon>
        <taxon>Nothobranchiidae</taxon>
        <taxon>Nothobranchius</taxon>
    </lineage>
</organism>
<feature type="region of interest" description="Disordered" evidence="1">
    <location>
        <begin position="276"/>
        <end position="298"/>
    </location>
</feature>
<name>A0A1A8R3Q2_9TELE</name>
<feature type="region of interest" description="Disordered" evidence="1">
    <location>
        <begin position="1"/>
        <end position="82"/>
    </location>
</feature>
<feature type="compositionally biased region" description="Polar residues" evidence="1">
    <location>
        <begin position="520"/>
        <end position="530"/>
    </location>
</feature>
<feature type="compositionally biased region" description="Polar residues" evidence="1">
    <location>
        <begin position="289"/>
        <end position="298"/>
    </location>
</feature>
<dbReference type="EMBL" id="HAEH01014631">
    <property type="protein sequence ID" value="SBS00596.1"/>
    <property type="molecule type" value="Transcribed_RNA"/>
</dbReference>
<dbReference type="PANTHER" id="PTHR21510">
    <property type="entry name" value="AKNA DOMAIN-CONTAINING PROTEIN"/>
    <property type="match status" value="1"/>
</dbReference>
<dbReference type="PANTHER" id="PTHR21510:SF16">
    <property type="entry name" value="PROTEIN AKNAD1"/>
    <property type="match status" value="1"/>
</dbReference>
<feature type="compositionally biased region" description="Polar residues" evidence="1">
    <location>
        <begin position="31"/>
        <end position="40"/>
    </location>
</feature>
<feature type="region of interest" description="Disordered" evidence="1">
    <location>
        <begin position="496"/>
        <end position="558"/>
    </location>
</feature>
<feature type="compositionally biased region" description="Low complexity" evidence="1">
    <location>
        <begin position="348"/>
        <end position="359"/>
    </location>
</feature>
<dbReference type="InterPro" id="IPR052655">
    <property type="entry name" value="AKNA_Centrosome-Trans_reg"/>
</dbReference>
<protein>
    <submittedName>
        <fullName evidence="2">Si:dkeyp-51f11.3</fullName>
    </submittedName>
</protein>
<feature type="compositionally biased region" description="Polar residues" evidence="1">
    <location>
        <begin position="362"/>
        <end position="372"/>
    </location>
</feature>
<feature type="compositionally biased region" description="Acidic residues" evidence="1">
    <location>
        <begin position="13"/>
        <end position="22"/>
    </location>
</feature>
<feature type="compositionally biased region" description="Basic and acidic residues" evidence="1">
    <location>
        <begin position="194"/>
        <end position="212"/>
    </location>
</feature>
<reference evidence="2" key="1">
    <citation type="submission" date="2016-05" db="EMBL/GenBank/DDBJ databases">
        <authorList>
            <person name="Lavstsen T."/>
            <person name="Jespersen J.S."/>
        </authorList>
    </citation>
    <scope>NUCLEOTIDE SEQUENCE</scope>
    <source>
        <tissue evidence="2">Brain</tissue>
    </source>
</reference>
<proteinExistence type="predicted"/>
<feature type="region of interest" description="Disordered" evidence="1">
    <location>
        <begin position="428"/>
        <end position="462"/>
    </location>
</feature>
<feature type="region of interest" description="Disordered" evidence="1">
    <location>
        <begin position="336"/>
        <end position="397"/>
    </location>
</feature>
<sequence>MKQKVEDAAQNTSDEDQEDLPYDGDLRSPYFNHTASSEGNSEGGHTVQGSPDPICLPELLQEDSKTKPNKSSKSLKPSEVAPLCPDPADIAHLLLRHFSQEELLQSGRLIEAETLPEVSLLERNLNQIGDINEDVMRQEQAGEDNQVQRVPLVRTRSFGEMKYGQGQVHYPLPDFSKVAPKVSNASFASSSCKTDTRNRKDAGEKEKVEEVREVHGNQGLKEFNEILNVGHSICISRDSLDKLNFHEAKDEEGLEEERSSASSDGRDHSDILAYLSETRSSSRQRQRTANSTLNSNTECDLGDCAEVTMLKKNLEEGLVQLPHLAQKMDYLTSKYREHQERTSKTRTRLTPTSSSLGKSSSRDGNNVISSQLRIDDWISSDMDPSRSKGTDSGDGSCSEIMLEIRLSPERIRGCGGSVHSLAETAEKLQRTTQSHRGTEENFALRGDTSLADNPISKRQPARRSFYSQDQWSVFQKPLLQVSYGSTSSLPASYKVREHQLQSHQRKHSTQSDSALLPSNVYFQRTPSPVTLSPRAASKPRCKRTKEEDVSRTLDQAIE</sequence>
<evidence type="ECO:0000313" key="2">
    <source>
        <dbReference type="EMBL" id="SBS00596.1"/>
    </source>
</evidence>
<feature type="compositionally biased region" description="Low complexity" evidence="1">
    <location>
        <begin position="69"/>
        <end position="78"/>
    </location>
</feature>
<evidence type="ECO:0000256" key="1">
    <source>
        <dbReference type="SAM" id="MobiDB-lite"/>
    </source>
</evidence>
<dbReference type="AlphaFoldDB" id="A0A1A8R3Q2"/>
<feature type="non-terminal residue" evidence="2">
    <location>
        <position position="558"/>
    </location>
</feature>
<gene>
    <name evidence="2" type="primary">SI:DKEYP-51F11.3</name>
</gene>
<reference evidence="2" key="2">
    <citation type="submission" date="2016-06" db="EMBL/GenBank/DDBJ databases">
        <title>The genome of a short-lived fish provides insights into sex chromosome evolution and the genetic control of aging.</title>
        <authorList>
            <person name="Reichwald K."/>
            <person name="Felder M."/>
            <person name="Petzold A."/>
            <person name="Koch P."/>
            <person name="Groth M."/>
            <person name="Platzer M."/>
        </authorList>
    </citation>
    <scope>NUCLEOTIDE SEQUENCE</scope>
    <source>
        <tissue evidence="2">Brain</tissue>
    </source>
</reference>
<feature type="region of interest" description="Disordered" evidence="1">
    <location>
        <begin position="249"/>
        <end position="268"/>
    </location>
</feature>
<accession>A0A1A8R3Q2</accession>